<dbReference type="AlphaFoldDB" id="A0A9P5AEU3"/>
<keyword evidence="3" id="KW-1185">Reference proteome</keyword>
<reference evidence="2" key="2">
    <citation type="submission" date="2020-02" db="EMBL/GenBank/DDBJ databases">
        <title>Identification and distribution of gene clusters putatively required for synthesis of sphingolipid metabolism inhibitors in phylogenetically diverse species of the filamentous fungus Fusarium.</title>
        <authorList>
            <person name="Kim H.-S."/>
            <person name="Busman M."/>
            <person name="Brown D.W."/>
            <person name="Divon H."/>
            <person name="Uhlig S."/>
            <person name="Proctor R.H."/>
        </authorList>
    </citation>
    <scope>NUCLEOTIDE SEQUENCE</scope>
    <source>
        <strain evidence="2">NRRL 25174</strain>
    </source>
</reference>
<keyword evidence="2" id="KW-0808">Transferase</keyword>
<protein>
    <submittedName>
        <fullName evidence="2">Glycosyl transferase</fullName>
    </submittedName>
</protein>
<sequence length="850" mass="95769">MLCSSQMHDKHAHLYPAMVTEYEAIFSGIYMRGPLTIEMMHSLLCLCLWPIPQLRLWQDPSWGYIGLVVNAAMQLNCHLPPNPLVHAQLRQNASRRAMPVIDAALDMITDHGLHSSQTQNFINELEMLKGSNQHTWSPEAEINLQGAKLYLYAMTLLLPVPDEPVEALQAISNRDTMLQNGLMSASALISKMLCRSREQIAPSPEIFTCSIAFWPKTQITYLFYASTFIFRVLLSHSNLTRQDRTLAMSRLADAQTVFKMEPPHPDRTRAALLIQRLIEVVHAYTMEDESGSHVEALPPRDLLVTGRLGASVMFDAILRSVHYRRRKAQRRKNCSADEPGTNPASAPASGSEGRVVDQSSSAPIEYWPSLEGSTDVFGPVMDAPDMPGFSDAFNLWGKIKVKALRKHEATLYSATSNNSLVQQLKGRSYKRVPTWRVRTELWNHWLKSKTLHACTACWIDEIILREEPLLKRYWHARDYGSLDEARQALDEKIGQIASAIDMETDVSEVSLLAIKISDLYAMGLGSDANTVTAQPQNCYSNTKDRISVIFNDVGCWPISPGGVDEKIAATDLEVDVVRAFVPLLTDFVKGARTKRYSRADLVKYSNVMLSMAKFYETKDYACTWKSKQVERAWMRAWLIPYDDPNIASVSECFEMERPSMSDFRDALNIYLAYLFIYTVKVPDKCPRVFQSTHHGISSLQGMVLKPQKDVTFGIWDHAIFWRETCLNISPAQCGLPLSVQSMLLAGMSMESRLAYFHADVIMPCASVFNPMWEIEMGTDGGTIGSRNMFERKVDPIVNGISNMDAFKPADKVRTDKPTVIMLSNVQFIKGVKIAIQAADIIINQMGFKDY</sequence>
<comment type="caution">
    <text evidence="2">The sequence shown here is derived from an EMBL/GenBank/DDBJ whole genome shotgun (WGS) entry which is preliminary data.</text>
</comment>
<name>A0A9P5AEU3_9HYPO</name>
<dbReference type="OrthoDB" id="2341546at2759"/>
<gene>
    <name evidence="2" type="ORF">FBEOM_9486</name>
</gene>
<evidence type="ECO:0000313" key="3">
    <source>
        <dbReference type="Proteomes" id="UP000730481"/>
    </source>
</evidence>
<accession>A0A9P5AEU3</accession>
<dbReference type="Proteomes" id="UP000730481">
    <property type="component" value="Unassembled WGS sequence"/>
</dbReference>
<evidence type="ECO:0000313" key="2">
    <source>
        <dbReference type="EMBL" id="KAF4336667.1"/>
    </source>
</evidence>
<dbReference type="EMBL" id="PVQB02000480">
    <property type="protein sequence ID" value="KAF4336667.1"/>
    <property type="molecule type" value="Genomic_DNA"/>
</dbReference>
<dbReference type="GO" id="GO:0016740">
    <property type="term" value="F:transferase activity"/>
    <property type="evidence" value="ECO:0007669"/>
    <property type="project" value="UniProtKB-KW"/>
</dbReference>
<feature type="region of interest" description="Disordered" evidence="1">
    <location>
        <begin position="328"/>
        <end position="355"/>
    </location>
</feature>
<evidence type="ECO:0000256" key="1">
    <source>
        <dbReference type="SAM" id="MobiDB-lite"/>
    </source>
</evidence>
<organism evidence="2 3">
    <name type="scientific">Fusarium beomiforme</name>
    <dbReference type="NCBI Taxonomy" id="44412"/>
    <lineage>
        <taxon>Eukaryota</taxon>
        <taxon>Fungi</taxon>
        <taxon>Dikarya</taxon>
        <taxon>Ascomycota</taxon>
        <taxon>Pezizomycotina</taxon>
        <taxon>Sordariomycetes</taxon>
        <taxon>Hypocreomycetidae</taxon>
        <taxon>Hypocreales</taxon>
        <taxon>Nectriaceae</taxon>
        <taxon>Fusarium</taxon>
        <taxon>Fusarium burgessii species complex</taxon>
    </lineage>
</organism>
<reference evidence="2" key="1">
    <citation type="journal article" date="2017" name="Mycologia">
        <title>Fusarium algeriense, sp. nov., a novel toxigenic crown rot pathogen of durum wheat from Algeria is nested in the Fusarium burgessii species complex.</title>
        <authorList>
            <person name="Laraba I."/>
            <person name="Keddad A."/>
            <person name="Boureghda H."/>
            <person name="Abdallah N."/>
            <person name="Vaughan M.M."/>
            <person name="Proctor R.H."/>
            <person name="Busman M."/>
            <person name="O'Donnell K."/>
        </authorList>
    </citation>
    <scope>NUCLEOTIDE SEQUENCE</scope>
    <source>
        <strain evidence="2">NRRL 25174</strain>
    </source>
</reference>
<proteinExistence type="predicted"/>